<evidence type="ECO:0000313" key="4">
    <source>
        <dbReference type="EMBL" id="AZN71109.1"/>
    </source>
</evidence>
<dbReference type="OrthoDB" id="9815027at2"/>
<evidence type="ECO:0000256" key="2">
    <source>
        <dbReference type="ARBA" id="ARBA00022801"/>
    </source>
</evidence>
<reference evidence="4 5" key="1">
    <citation type="submission" date="2018-09" db="EMBL/GenBank/DDBJ databases">
        <title>Marinorhizobium profundi gen. nov., sp. nov., isolated from a deep-sea sediment sample from the New Britain Trench and proposal of Marinorhizobiaceae fam. nov. in the order Rhizobiales of the class Alphaproteobacteria.</title>
        <authorList>
            <person name="Cao J."/>
        </authorList>
    </citation>
    <scope>NUCLEOTIDE SEQUENCE [LARGE SCALE GENOMIC DNA]</scope>
    <source>
        <strain evidence="4 5">WS11</strain>
    </source>
</reference>
<dbReference type="Gene3D" id="3.20.20.140">
    <property type="entry name" value="Metal-dependent hydrolases"/>
    <property type="match status" value="1"/>
</dbReference>
<feature type="domain" description="Amidohydrolase 3" evidence="3">
    <location>
        <begin position="153"/>
        <end position="377"/>
    </location>
</feature>
<dbReference type="InterPro" id="IPR052349">
    <property type="entry name" value="Metallo-hydrolase_Enzymes"/>
</dbReference>
<dbReference type="Gene3D" id="2.30.40.10">
    <property type="entry name" value="Urease, subunit C, domain 1"/>
    <property type="match status" value="1"/>
</dbReference>
<dbReference type="InterPro" id="IPR011059">
    <property type="entry name" value="Metal-dep_hydrolase_composite"/>
</dbReference>
<dbReference type="FunFam" id="3.20.20.140:FF:000019">
    <property type="entry name" value="Cytosine deaminase"/>
    <property type="match status" value="1"/>
</dbReference>
<organism evidence="4 5">
    <name type="scientific">Georhizobium profundi</name>
    <dbReference type="NCBI Taxonomy" id="2341112"/>
    <lineage>
        <taxon>Bacteria</taxon>
        <taxon>Pseudomonadati</taxon>
        <taxon>Pseudomonadota</taxon>
        <taxon>Alphaproteobacteria</taxon>
        <taxon>Hyphomicrobiales</taxon>
        <taxon>Rhizobiaceae</taxon>
        <taxon>Georhizobium</taxon>
    </lineage>
</organism>
<dbReference type="Pfam" id="PF07969">
    <property type="entry name" value="Amidohydro_3"/>
    <property type="match status" value="1"/>
</dbReference>
<gene>
    <name evidence="4" type="ORF">D5400_07300</name>
</gene>
<dbReference type="PANTHER" id="PTHR32027">
    <property type="entry name" value="CYTOSINE DEAMINASE"/>
    <property type="match status" value="1"/>
</dbReference>
<evidence type="ECO:0000259" key="3">
    <source>
        <dbReference type="Pfam" id="PF07969"/>
    </source>
</evidence>
<dbReference type="SUPFAM" id="SSF51556">
    <property type="entry name" value="Metallo-dependent hydrolases"/>
    <property type="match status" value="1"/>
</dbReference>
<dbReference type="SUPFAM" id="SSF51338">
    <property type="entry name" value="Composite domain of metallo-dependent hydrolases"/>
    <property type="match status" value="1"/>
</dbReference>
<dbReference type="EMBL" id="CP032509">
    <property type="protein sequence ID" value="AZN71109.1"/>
    <property type="molecule type" value="Genomic_DNA"/>
</dbReference>
<dbReference type="PANTHER" id="PTHR32027:SF9">
    <property type="entry name" value="BLL3847 PROTEIN"/>
    <property type="match status" value="1"/>
</dbReference>
<dbReference type="RefSeq" id="WP_126009052.1">
    <property type="nucleotide sequence ID" value="NZ_CP032509.1"/>
</dbReference>
<keyword evidence="2 4" id="KW-0378">Hydrolase</keyword>
<accession>A0A3Q8XMJ4</accession>
<keyword evidence="1" id="KW-0479">Metal-binding</keyword>
<dbReference type="GO" id="GO:0019239">
    <property type="term" value="F:deaminase activity"/>
    <property type="evidence" value="ECO:0007669"/>
    <property type="project" value="UniProtKB-ARBA"/>
</dbReference>
<sequence length="421" mass="45568">MLDLVLRNGRIRGRAEPVDIGIRGGLIAEIQPRISSSAPHEDLGGRLILPGFCDTHVHLDKACLLNRCGHDHGGLADAIAAVSRLKADFTCEDVYARGARCLDRAITQGTSHMRTHVELDPAVGLRSFEAILSLKQDYAWAIDLNICVFPQEGLFNRPGTEALLVSALEQGADVLGGCPYTDTRPDAHVARIFDLAQRFDVDLDFHLDFDLDPSWMHLDAVMRETERRGWGGRVAVGHATKLSALSADALAQIAIRLEQSGVAVTTLPATDLYLMGRTHDGNVPRGVTPVHRLQAQGVTCSIATNNVLNPFTPFGDLSLLRMANLYANVCHAGPSDFGSVLDLVTESPARLMRLPNYGIARGAAADMIVVDARDEVEALAALPDPIKGYKRGQPTFVREPARLLSPSHVKQAALRKGSSSF</sequence>
<dbReference type="Proteomes" id="UP000268192">
    <property type="component" value="Chromosome"/>
</dbReference>
<dbReference type="InterPro" id="IPR032466">
    <property type="entry name" value="Metal_Hydrolase"/>
</dbReference>
<evidence type="ECO:0000256" key="1">
    <source>
        <dbReference type="ARBA" id="ARBA00022723"/>
    </source>
</evidence>
<dbReference type="InterPro" id="IPR013108">
    <property type="entry name" value="Amidohydro_3"/>
</dbReference>
<dbReference type="GO" id="GO:0046872">
    <property type="term" value="F:metal ion binding"/>
    <property type="evidence" value="ECO:0007669"/>
    <property type="project" value="UniProtKB-KW"/>
</dbReference>
<keyword evidence="5" id="KW-1185">Reference proteome</keyword>
<dbReference type="CDD" id="cd01293">
    <property type="entry name" value="Bact_CD"/>
    <property type="match status" value="1"/>
</dbReference>
<dbReference type="AlphaFoldDB" id="A0A3Q8XMJ4"/>
<evidence type="ECO:0000313" key="5">
    <source>
        <dbReference type="Proteomes" id="UP000268192"/>
    </source>
</evidence>
<proteinExistence type="predicted"/>
<dbReference type="KEGG" id="abaw:D5400_07300"/>
<protein>
    <submittedName>
        <fullName evidence="4">Amidohydrolase</fullName>
    </submittedName>
</protein>
<name>A0A3Q8XMJ4_9HYPH</name>
<dbReference type="GO" id="GO:0016814">
    <property type="term" value="F:hydrolase activity, acting on carbon-nitrogen (but not peptide) bonds, in cyclic amidines"/>
    <property type="evidence" value="ECO:0007669"/>
    <property type="project" value="TreeGrafter"/>
</dbReference>